<name>A0A6L7GHC8_9SPHN</name>
<evidence type="ECO:0000256" key="2">
    <source>
        <dbReference type="ARBA" id="ARBA00022643"/>
    </source>
</evidence>
<accession>A0A6L7GHC8</accession>
<keyword evidence="2" id="KW-0288">FMN</keyword>
<dbReference type="CDD" id="cd00130">
    <property type="entry name" value="PAS"/>
    <property type="match status" value="1"/>
</dbReference>
<gene>
    <name evidence="5" type="ORF">GRI44_09025</name>
</gene>
<feature type="domain" description="PAS" evidence="4">
    <location>
        <begin position="3"/>
        <end position="80"/>
    </location>
</feature>
<sequence length="148" mass="16360">MPLILVNDRFCAVTEYARQDVLGHNCRFLQPPGGAGPVRQRLRQFLGDQNAGNARFVIPNQTREGEPFLNLLFMAKIRSPNSSTLILGSQFAVGTGRERAASYQQALGEDLQCLSAVLKDADWMLLGSMETIANTVALLVRHQAEDWS</sequence>
<proteinExistence type="predicted"/>
<keyword evidence="6" id="KW-1185">Reference proteome</keyword>
<dbReference type="Proteomes" id="UP000473531">
    <property type="component" value="Unassembled WGS sequence"/>
</dbReference>
<comment type="caution">
    <text evidence="5">The sequence shown here is derived from an EMBL/GenBank/DDBJ whole genome shotgun (WGS) entry which is preliminary data.</text>
</comment>
<dbReference type="SUPFAM" id="SSF55785">
    <property type="entry name" value="PYP-like sensor domain (PAS domain)"/>
    <property type="match status" value="1"/>
</dbReference>
<keyword evidence="3" id="KW-0157">Chromophore</keyword>
<evidence type="ECO:0000256" key="3">
    <source>
        <dbReference type="ARBA" id="ARBA00022991"/>
    </source>
</evidence>
<keyword evidence="1" id="KW-0285">Flavoprotein</keyword>
<protein>
    <submittedName>
        <fullName evidence="5">PAS domain-containing protein</fullName>
    </submittedName>
</protein>
<dbReference type="Pfam" id="PF13426">
    <property type="entry name" value="PAS_9"/>
    <property type="match status" value="1"/>
</dbReference>
<reference evidence="5 6" key="1">
    <citation type="submission" date="2019-12" db="EMBL/GenBank/DDBJ databases">
        <title>Genomic-based taxomic classification of the family Erythrobacteraceae.</title>
        <authorList>
            <person name="Xu L."/>
        </authorList>
    </citation>
    <scope>NUCLEOTIDE SEQUENCE [LARGE SCALE GENOMIC DNA]</scope>
    <source>
        <strain evidence="5 6">KCTC 52259</strain>
    </source>
</reference>
<dbReference type="PANTHER" id="PTHR47429">
    <property type="entry name" value="PROTEIN TWIN LOV 1"/>
    <property type="match status" value="1"/>
</dbReference>
<dbReference type="EMBL" id="WTYU01000002">
    <property type="protein sequence ID" value="MXP14886.1"/>
    <property type="molecule type" value="Genomic_DNA"/>
</dbReference>
<evidence type="ECO:0000313" key="5">
    <source>
        <dbReference type="EMBL" id="MXP14886.1"/>
    </source>
</evidence>
<dbReference type="PANTHER" id="PTHR47429:SF2">
    <property type="entry name" value="PROTEIN TWIN LOV 1"/>
    <property type="match status" value="1"/>
</dbReference>
<dbReference type="Gene3D" id="3.30.450.20">
    <property type="entry name" value="PAS domain"/>
    <property type="match status" value="1"/>
</dbReference>
<dbReference type="RefSeq" id="WP_160601488.1">
    <property type="nucleotide sequence ID" value="NZ_WTYU01000002.1"/>
</dbReference>
<dbReference type="InterPro" id="IPR000014">
    <property type="entry name" value="PAS"/>
</dbReference>
<evidence type="ECO:0000259" key="4">
    <source>
        <dbReference type="Pfam" id="PF13426"/>
    </source>
</evidence>
<dbReference type="OrthoDB" id="7991996at2"/>
<evidence type="ECO:0000256" key="1">
    <source>
        <dbReference type="ARBA" id="ARBA00022630"/>
    </source>
</evidence>
<evidence type="ECO:0000313" key="6">
    <source>
        <dbReference type="Proteomes" id="UP000473531"/>
    </source>
</evidence>
<organism evidence="5 6">
    <name type="scientific">Allopontixanthobacter confluentis</name>
    <dbReference type="NCBI Taxonomy" id="1849021"/>
    <lineage>
        <taxon>Bacteria</taxon>
        <taxon>Pseudomonadati</taxon>
        <taxon>Pseudomonadota</taxon>
        <taxon>Alphaproteobacteria</taxon>
        <taxon>Sphingomonadales</taxon>
        <taxon>Erythrobacteraceae</taxon>
        <taxon>Allopontixanthobacter</taxon>
    </lineage>
</organism>
<dbReference type="AlphaFoldDB" id="A0A6L7GHC8"/>
<dbReference type="InterPro" id="IPR035965">
    <property type="entry name" value="PAS-like_dom_sf"/>
</dbReference>